<keyword evidence="1" id="KW-0436">Ligase</keyword>
<dbReference type="NCBIfam" id="NF009402">
    <property type="entry name" value="PRK12767.1-1"/>
    <property type="match status" value="1"/>
</dbReference>
<dbReference type="PROSITE" id="PS50975">
    <property type="entry name" value="ATP_GRASP"/>
    <property type="match status" value="1"/>
</dbReference>
<name>A0A1D3L1J5_9EURY</name>
<evidence type="ECO:0000256" key="4">
    <source>
        <dbReference type="PROSITE-ProRule" id="PRU00409"/>
    </source>
</evidence>
<protein>
    <recommendedName>
        <fullName evidence="5">ATP-grasp domain-containing protein</fullName>
    </recommendedName>
</protein>
<proteinExistence type="predicted"/>
<dbReference type="GO" id="GO:0005524">
    <property type="term" value="F:ATP binding"/>
    <property type="evidence" value="ECO:0007669"/>
    <property type="project" value="UniProtKB-UniRule"/>
</dbReference>
<dbReference type="STRING" id="118062.MCBB_0903"/>
<dbReference type="EMBL" id="LT607756">
    <property type="protein sequence ID" value="SCG85467.1"/>
    <property type="molecule type" value="Genomic_DNA"/>
</dbReference>
<dbReference type="InterPro" id="IPR052032">
    <property type="entry name" value="ATP-dep_AA_Ligase"/>
</dbReference>
<keyword evidence="3 4" id="KW-0067">ATP-binding</keyword>
<feature type="domain" description="ATP-grasp" evidence="5">
    <location>
        <begin position="116"/>
        <end position="286"/>
    </location>
</feature>
<evidence type="ECO:0000259" key="5">
    <source>
        <dbReference type="PROSITE" id="PS50975"/>
    </source>
</evidence>
<dbReference type="GeneID" id="30411751"/>
<dbReference type="KEGG" id="mcub:MCBB_0903"/>
<evidence type="ECO:0000256" key="2">
    <source>
        <dbReference type="ARBA" id="ARBA00022741"/>
    </source>
</evidence>
<organism evidence="6 7">
    <name type="scientific">Methanobacterium congolense</name>
    <dbReference type="NCBI Taxonomy" id="118062"/>
    <lineage>
        <taxon>Archaea</taxon>
        <taxon>Methanobacteriati</taxon>
        <taxon>Methanobacteriota</taxon>
        <taxon>Methanomada group</taxon>
        <taxon>Methanobacteria</taxon>
        <taxon>Methanobacteriales</taxon>
        <taxon>Methanobacteriaceae</taxon>
        <taxon>Methanobacterium</taxon>
    </lineage>
</organism>
<dbReference type="Pfam" id="PF15632">
    <property type="entry name" value="ATPgrasp_Ter"/>
    <property type="match status" value="1"/>
</dbReference>
<dbReference type="InterPro" id="IPR011761">
    <property type="entry name" value="ATP-grasp"/>
</dbReference>
<dbReference type="RefSeq" id="WP_071906623.1">
    <property type="nucleotide sequence ID" value="NZ_LT607756.1"/>
</dbReference>
<dbReference type="GO" id="GO:0016874">
    <property type="term" value="F:ligase activity"/>
    <property type="evidence" value="ECO:0007669"/>
    <property type="project" value="UniProtKB-KW"/>
</dbReference>
<keyword evidence="2 4" id="KW-0547">Nucleotide-binding</keyword>
<dbReference type="Proteomes" id="UP000094707">
    <property type="component" value="Chromosome I"/>
</dbReference>
<reference evidence="6 7" key="1">
    <citation type="submission" date="2016-08" db="EMBL/GenBank/DDBJ databases">
        <authorList>
            <person name="Seilhamer J.J."/>
        </authorList>
    </citation>
    <scope>NUCLEOTIDE SEQUENCE [LARGE SCALE GENOMIC DNA]</scope>
    <source>
        <strain evidence="6">Buetzberg</strain>
    </source>
</reference>
<dbReference type="SUPFAM" id="SSF56059">
    <property type="entry name" value="Glutathione synthetase ATP-binding domain-like"/>
    <property type="match status" value="1"/>
</dbReference>
<accession>A0A1D3L1J5</accession>
<dbReference type="PANTHER" id="PTHR43585">
    <property type="entry name" value="FUMIPYRROLE BIOSYNTHESIS PROTEIN C"/>
    <property type="match status" value="1"/>
</dbReference>
<dbReference type="PANTHER" id="PTHR43585:SF2">
    <property type="entry name" value="ATP-GRASP ENZYME FSQD"/>
    <property type="match status" value="1"/>
</dbReference>
<gene>
    <name evidence="6" type="ORF">MCBB_0903</name>
</gene>
<evidence type="ECO:0000313" key="7">
    <source>
        <dbReference type="Proteomes" id="UP000094707"/>
    </source>
</evidence>
<dbReference type="InterPro" id="IPR036291">
    <property type="entry name" value="NAD(P)-bd_dom_sf"/>
</dbReference>
<dbReference type="OrthoDB" id="11959at2157"/>
<dbReference type="GO" id="GO:0046872">
    <property type="term" value="F:metal ion binding"/>
    <property type="evidence" value="ECO:0007669"/>
    <property type="project" value="InterPro"/>
</dbReference>
<dbReference type="Gene3D" id="3.30.470.20">
    <property type="entry name" value="ATP-grasp fold, B domain"/>
    <property type="match status" value="1"/>
</dbReference>
<dbReference type="Gene3D" id="3.40.50.20">
    <property type="match status" value="1"/>
</dbReference>
<keyword evidence="7" id="KW-1185">Reference proteome</keyword>
<evidence type="ECO:0000256" key="3">
    <source>
        <dbReference type="ARBA" id="ARBA00022840"/>
    </source>
</evidence>
<dbReference type="AlphaFoldDB" id="A0A1D3L1J5"/>
<evidence type="ECO:0000256" key="1">
    <source>
        <dbReference type="ARBA" id="ARBA00022598"/>
    </source>
</evidence>
<sequence>MKVAVTGVGGGVGQSIIKALQDTPHQLVGIDSDLLGAGLYGVPCAYLGYNAKEPQFIPRLEEICEEEKCEVLFPGLDAELPYLARHKKQMERKMPLTVMVSDPSVIEIADDKLKTYYFLKKHGFPALETYNLRDYNGELNFPVVVKPRKGGARSVDKTVIKDDKTLESLQQSSEANKFVIQEYAHGNEYTCGVVSFDGDCLGPIIMKRQLRCGDTYKAFVIKDDELENHLKEVIGALNPYGPCNVQLRMDEDVPYIFEFNARCSGTTASRALVGFNEPAMVCDYLQGKTPCYNIKERVILRYWNELVVEYAQIENMGLNKHGYSRRDL</sequence>
<dbReference type="SUPFAM" id="SSF51735">
    <property type="entry name" value="NAD(P)-binding Rossmann-fold domains"/>
    <property type="match status" value="1"/>
</dbReference>
<evidence type="ECO:0000313" key="6">
    <source>
        <dbReference type="EMBL" id="SCG85467.1"/>
    </source>
</evidence>